<feature type="region of interest" description="Disordered" evidence="8">
    <location>
        <begin position="843"/>
        <end position="864"/>
    </location>
</feature>
<feature type="region of interest" description="Disordered" evidence="8">
    <location>
        <begin position="1396"/>
        <end position="1418"/>
    </location>
</feature>
<dbReference type="Gene3D" id="1.20.1160.11">
    <property type="entry name" value="Paired amphipathic helix"/>
    <property type="match status" value="3"/>
</dbReference>
<feature type="compositionally biased region" description="Basic residues" evidence="8">
    <location>
        <begin position="961"/>
        <end position="971"/>
    </location>
</feature>
<feature type="compositionally biased region" description="Polar residues" evidence="8">
    <location>
        <begin position="299"/>
        <end position="311"/>
    </location>
</feature>
<evidence type="ECO:0000256" key="2">
    <source>
        <dbReference type="ARBA" id="ARBA00022491"/>
    </source>
</evidence>
<feature type="compositionally biased region" description="Polar residues" evidence="8">
    <location>
        <begin position="60"/>
        <end position="71"/>
    </location>
</feature>
<dbReference type="SUPFAM" id="SSF47762">
    <property type="entry name" value="PAH2 domain"/>
    <property type="match status" value="3"/>
</dbReference>
<dbReference type="GO" id="GO:0010628">
    <property type="term" value="P:positive regulation of gene expression"/>
    <property type="evidence" value="ECO:0007669"/>
    <property type="project" value="UniProtKB-ARBA"/>
</dbReference>
<evidence type="ECO:0000256" key="6">
    <source>
        <dbReference type="ARBA" id="ARBA00023242"/>
    </source>
</evidence>
<feature type="compositionally biased region" description="Low complexity" evidence="8">
    <location>
        <begin position="126"/>
        <end position="148"/>
    </location>
</feature>
<dbReference type="Pfam" id="PF16879">
    <property type="entry name" value="Sin3a_C"/>
    <property type="match status" value="1"/>
</dbReference>
<keyword evidence="11" id="KW-1185">Reference proteome</keyword>
<dbReference type="Proteomes" id="UP000654370">
    <property type="component" value="Unassembled WGS sequence"/>
</dbReference>
<evidence type="ECO:0000256" key="7">
    <source>
        <dbReference type="PROSITE-ProRule" id="PRU00810"/>
    </source>
</evidence>
<evidence type="ECO:0000256" key="5">
    <source>
        <dbReference type="ARBA" id="ARBA00023163"/>
    </source>
</evidence>
<evidence type="ECO:0000256" key="8">
    <source>
        <dbReference type="SAM" id="MobiDB-lite"/>
    </source>
</evidence>
<protein>
    <recommendedName>
        <fullName evidence="9">Histone deacetylase interacting domain-containing protein</fullName>
    </recommendedName>
</protein>
<feature type="compositionally biased region" description="Low complexity" evidence="8">
    <location>
        <begin position="25"/>
        <end position="45"/>
    </location>
</feature>
<dbReference type="InterPro" id="IPR003822">
    <property type="entry name" value="PAH"/>
</dbReference>
<organism evidence="10 11">
    <name type="scientific">Mortierella isabellina</name>
    <name type="common">Filamentous fungus</name>
    <name type="synonym">Umbelopsis isabellina</name>
    <dbReference type="NCBI Taxonomy" id="91625"/>
    <lineage>
        <taxon>Eukaryota</taxon>
        <taxon>Fungi</taxon>
        <taxon>Fungi incertae sedis</taxon>
        <taxon>Mucoromycota</taxon>
        <taxon>Mucoromycotina</taxon>
        <taxon>Umbelopsidomycetes</taxon>
        <taxon>Umbelopsidales</taxon>
        <taxon>Umbelopsidaceae</taxon>
        <taxon>Umbelopsis</taxon>
    </lineage>
</organism>
<feature type="region of interest" description="Disordered" evidence="8">
    <location>
        <begin position="475"/>
        <end position="503"/>
    </location>
</feature>
<dbReference type="EMBL" id="JAEPQZ010000011">
    <property type="protein sequence ID" value="KAG2175694.1"/>
    <property type="molecule type" value="Genomic_DNA"/>
</dbReference>
<dbReference type="Pfam" id="PF08295">
    <property type="entry name" value="Sin3_corepress"/>
    <property type="match status" value="1"/>
</dbReference>
<evidence type="ECO:0000256" key="3">
    <source>
        <dbReference type="ARBA" id="ARBA00022737"/>
    </source>
</evidence>
<dbReference type="InterPro" id="IPR031693">
    <property type="entry name" value="Sin3_C"/>
</dbReference>
<feature type="compositionally biased region" description="Low complexity" evidence="8">
    <location>
        <begin position="366"/>
        <end position="385"/>
    </location>
</feature>
<dbReference type="OrthoDB" id="10265969at2759"/>
<reference evidence="10" key="1">
    <citation type="submission" date="2020-12" db="EMBL/GenBank/DDBJ databases">
        <title>Metabolic potential, ecology and presence of endohyphal bacteria is reflected in genomic diversity of Mucoromycotina.</title>
        <authorList>
            <person name="Muszewska A."/>
            <person name="Okrasinska A."/>
            <person name="Steczkiewicz K."/>
            <person name="Drgas O."/>
            <person name="Orlowska M."/>
            <person name="Perlinska-Lenart U."/>
            <person name="Aleksandrzak-Piekarczyk T."/>
            <person name="Szatraj K."/>
            <person name="Zielenkiewicz U."/>
            <person name="Pilsyk S."/>
            <person name="Malc E."/>
            <person name="Mieczkowski P."/>
            <person name="Kruszewska J.S."/>
            <person name="Biernat P."/>
            <person name="Pawlowska J."/>
        </authorList>
    </citation>
    <scope>NUCLEOTIDE SEQUENCE</scope>
    <source>
        <strain evidence="10">WA0000067209</strain>
    </source>
</reference>
<dbReference type="PANTHER" id="PTHR12346:SF0">
    <property type="entry name" value="SIN3A, ISOFORM G"/>
    <property type="match status" value="1"/>
</dbReference>
<dbReference type="InterPro" id="IPR036600">
    <property type="entry name" value="PAH_sf"/>
</dbReference>
<evidence type="ECO:0000256" key="4">
    <source>
        <dbReference type="ARBA" id="ARBA00023015"/>
    </source>
</evidence>
<dbReference type="InterPro" id="IPR013194">
    <property type="entry name" value="HDAC_interact_dom"/>
</dbReference>
<comment type="caution">
    <text evidence="10">The sequence shown here is derived from an EMBL/GenBank/DDBJ whole genome shotgun (WGS) entry which is preliminary data.</text>
</comment>
<keyword evidence="4" id="KW-0805">Transcription regulation</keyword>
<dbReference type="PANTHER" id="PTHR12346">
    <property type="entry name" value="SIN3B-RELATED"/>
    <property type="match status" value="1"/>
</dbReference>
<feature type="compositionally biased region" description="Pro residues" evidence="8">
    <location>
        <begin position="108"/>
        <end position="118"/>
    </location>
</feature>
<dbReference type="GO" id="GO:0000122">
    <property type="term" value="P:negative regulation of transcription by RNA polymerase II"/>
    <property type="evidence" value="ECO:0007669"/>
    <property type="project" value="TreeGrafter"/>
</dbReference>
<feature type="compositionally biased region" description="Basic and acidic residues" evidence="8">
    <location>
        <begin position="1049"/>
        <end position="1060"/>
    </location>
</feature>
<keyword evidence="5" id="KW-0804">Transcription</keyword>
<comment type="subcellular location">
    <subcellularLocation>
        <location evidence="1 7">Nucleus</location>
    </subcellularLocation>
</comment>
<name>A0A8H7PKA1_MORIS</name>
<feature type="region of interest" description="Disordered" evidence="8">
    <location>
        <begin position="285"/>
        <end position="392"/>
    </location>
</feature>
<dbReference type="SMART" id="SM00761">
    <property type="entry name" value="HDAC_interact"/>
    <property type="match status" value="1"/>
</dbReference>
<dbReference type="PROSITE" id="PS51477">
    <property type="entry name" value="PAH"/>
    <property type="match status" value="3"/>
</dbReference>
<dbReference type="FunFam" id="1.20.1160.11:FF:000002">
    <property type="entry name" value="Paired amphipathic helix protein SIN3"/>
    <property type="match status" value="1"/>
</dbReference>
<dbReference type="Pfam" id="PF02671">
    <property type="entry name" value="PAH"/>
    <property type="match status" value="3"/>
</dbReference>
<feature type="compositionally biased region" description="Acidic residues" evidence="8">
    <location>
        <begin position="1018"/>
        <end position="1028"/>
    </location>
</feature>
<gene>
    <name evidence="10" type="ORF">INT43_001341</name>
</gene>
<proteinExistence type="predicted"/>
<feature type="compositionally biased region" description="Polar residues" evidence="8">
    <location>
        <begin position="1"/>
        <end position="24"/>
    </location>
</feature>
<feature type="compositionally biased region" description="Basic and acidic residues" evidence="8">
    <location>
        <begin position="972"/>
        <end position="996"/>
    </location>
</feature>
<dbReference type="FunFam" id="1.20.1160.11:FF:000001">
    <property type="entry name" value="Paired amphipathic helix protein Sin3"/>
    <property type="match status" value="1"/>
</dbReference>
<feature type="region of interest" description="Disordered" evidence="8">
    <location>
        <begin position="924"/>
        <end position="1065"/>
    </location>
</feature>
<feature type="compositionally biased region" description="Acidic residues" evidence="8">
    <location>
        <begin position="927"/>
        <end position="943"/>
    </location>
</feature>
<accession>A0A8H7PKA1</accession>
<evidence type="ECO:0000313" key="10">
    <source>
        <dbReference type="EMBL" id="KAG2175694.1"/>
    </source>
</evidence>
<dbReference type="GO" id="GO:0033698">
    <property type="term" value="C:Rpd3L complex"/>
    <property type="evidence" value="ECO:0007669"/>
    <property type="project" value="UniProtKB-ARBA"/>
</dbReference>
<evidence type="ECO:0000313" key="11">
    <source>
        <dbReference type="Proteomes" id="UP000654370"/>
    </source>
</evidence>
<sequence length="1435" mass="160467">MQANTTRPPGASYQGQTSPMAMSASTYPSHHSQSPTTPSSNSAPQQPSPSALPPARVTDSAYQSPIPSTHDTSPRMRHGSSTPLPPPSAMIGLPQEQVNGMSDRGNPPTLPPPPPPPTSVSGTSLMSHSPVASSPMSTSSILPPSSSIPRPPNSPPQSSHVVPVPSPSQTAQQAPATASSPTSSSQQQQQQAGGYRPLNVRDALSYLDQVKVKFSDQPDVYNRFLDIMKDFKSQAIDTPGVIERVSTLFRGHPALISGFNTFLPPGYRIECTVDPNDQDVIRVTTPTGTTSTTGGGPLNLTQEHPSHSQYYQHPAGYSHMPPQHTPGPAPQPVQSPHHHGMPHMSQPPSAIYHPLSTAQTSPGMRPQSIQPPASQQQPQQPPSHQGANGGRRAPVEFNHAINYVNKIKNRFSSEPDTYKQFLEILQTYQKEQKPIQEVYAQVQILFNGSVDLLDEFKQFLPDTSGNATAASSALFGLGDQESPPPMAVKKKRAPGYGEKMGPASLTKVSKRSKHYHKGMDGRGDHLGLPLSPTSASSNKSAVTAEEIEFFDRVKKYFNNKAVYDEFLKVLNLHTQQIIDQNMLVDQVEPFIGGNWELFEWFKAYVGYDGRNRLADNLPELLAKPDLVHCQTVKSSPSYRVLPTEWHSVPCSGRDDLCWEVLNDVYVSHPTWASEDSGFQASKKNQHEEALHRCEEERYEYDLNIEANLNVIALMEPLSRDIAEMSLEEKNRLRLPPGLGGQTTSIYQRIIKKVYDKERGLEVIDLLHNNPAHVLPIVLNRLKKKDAEWKKAQREWNKIWRETDAKNFYRALDYQGATFKSNDRRTIVPKALVTEIETLYNDQIDAREKESEAEGSPEASNRPNYQLSYNLQDKAIFKDITRVVFSFLDRQGGSDNKSDRGKIRTFMKTFIPLCFDVQDVVPENLLRDDDDDDEDDEAMDDDDETRSVNSYESDGDASRSPNSRKRGKRGRSARRDDDGGPSDLLRDVLTRKTKEASVARSRSNSPFADDSVVKKEDNETGDEAGDEADNAASDMAEPEPVAAAENTDTEPVKAEEPKAEAETAIAAPEDNSILAQAAAATAPIARKRTLFSLFCNNSFYVFFRQYQLLFERLVKMKELGNKLEADPKKSRTPNKTAVDLGIQYTRFDALDLDYSNGNYGALLDLIDKFFDPDYNIEQQMFEECCRYIFGTEAYIMFTIDKLVAALIKQVQTLSHDTKSSELVQLFQSDRDLESTSPRLVSVYRLRAEDIVGSDENLYRINLDNESLQMSIQLLGKDDYMLETSAEDKYENYVASYMDWVKTTEGVDERRLQPTFLKRNLRPNLHDKHLNKLFVRSGMQYKICRDTYHMFYIIGSEDIFMRPVSSSSQTESNRPEITRQPKWTNWLESSEKGWCRNLSDQEKAQKEEEAMSKLGLSSADGHGEAMAVDLAETAVSN</sequence>
<keyword evidence="2" id="KW-0678">Repressor</keyword>
<keyword evidence="3" id="KW-0677">Repeat</keyword>
<feature type="region of interest" description="Disordered" evidence="8">
    <location>
        <begin position="1"/>
        <end position="194"/>
    </location>
</feature>
<feature type="compositionally biased region" description="Low complexity" evidence="8">
    <location>
        <begin position="156"/>
        <end position="192"/>
    </location>
</feature>
<feature type="domain" description="Histone deacetylase interacting" evidence="9">
    <location>
        <begin position="630"/>
        <end position="731"/>
    </location>
</feature>
<evidence type="ECO:0000259" key="9">
    <source>
        <dbReference type="SMART" id="SM00761"/>
    </source>
</evidence>
<keyword evidence="6 7" id="KW-0539">Nucleus</keyword>
<dbReference type="FunFam" id="1.20.1160.11:FF:000003">
    <property type="entry name" value="Paired amphipathic helix SIN3-like protein"/>
    <property type="match status" value="1"/>
</dbReference>
<dbReference type="GO" id="GO:0003714">
    <property type="term" value="F:transcription corepressor activity"/>
    <property type="evidence" value="ECO:0007669"/>
    <property type="project" value="InterPro"/>
</dbReference>
<feature type="compositionally biased region" description="Pro residues" evidence="8">
    <location>
        <begin position="323"/>
        <end position="333"/>
    </location>
</feature>
<dbReference type="InterPro" id="IPR039774">
    <property type="entry name" value="Sin3-like"/>
</dbReference>
<feature type="compositionally biased region" description="Basic and acidic residues" evidence="8">
    <location>
        <begin position="1396"/>
        <end position="1409"/>
    </location>
</feature>
<evidence type="ECO:0000256" key="1">
    <source>
        <dbReference type="ARBA" id="ARBA00004123"/>
    </source>
</evidence>